<dbReference type="Pfam" id="PF12439">
    <property type="entry name" value="GDE_N"/>
    <property type="match status" value="1"/>
</dbReference>
<reference evidence="3 4" key="1">
    <citation type="submission" date="2017-03" db="EMBL/GenBank/DDBJ databases">
        <title>Genome sequence of Clostridium oryzae DSM 28571.</title>
        <authorList>
            <person name="Poehlein A."/>
            <person name="Daniel R."/>
        </authorList>
    </citation>
    <scope>NUCLEOTIDE SEQUENCE [LARGE SCALE GENOMIC DNA]</scope>
    <source>
        <strain evidence="3 4">DSM 28571</strain>
    </source>
</reference>
<gene>
    <name evidence="3" type="ORF">CLORY_30020</name>
</gene>
<accession>A0A1V4IJ51</accession>
<dbReference type="PANTHER" id="PTHR10569:SF2">
    <property type="entry name" value="GLYCOGEN DEBRANCHING ENZYME"/>
    <property type="match status" value="1"/>
</dbReference>
<dbReference type="NCBIfam" id="TIGR01561">
    <property type="entry name" value="gde_arch"/>
    <property type="match status" value="1"/>
</dbReference>
<dbReference type="AlphaFoldDB" id="A0A1V4IJ51"/>
<sequence>MKFIFGKNDLKNFERGQENCYLITNGLGGFSSMTIIGSNARSDHAMFMACTKAPNNRFHLITKLNETIEIQDKKYDLSSQEYVTYTKNRKGHTLLNAFKFDVCPVWIYQAGGVEVQKTIVMKHGENTLGVQYMVRNHTDKEVEFKITPYMQFVNKGMRLNVKQIFETGNEQIKSNGITLFYNTNGSLELYQTQYEEELYYAYDARDGRDAIGCAAHNHRLCFTISSHEEKECYVVYSLKNGEESVNNMIVAEKKRQQRLIEQSGMVDEIGKQLVKSADMFIVERESTNGKSIIAGYPFFGDWGRDTMIAMIGCCISTKRYEDAKNIFRTFIKYCRKGIMPNTFPEGDNNPFYNTADASLLFIGAVYEYYLYTKDEEFVQEAYSIMEDIISWYKRGTDFHIHMDTDGLITAGANLEQVTWMDVRFGDILPTPRHGKPVEINAYWYNDLKIMEFFSELLGKMTAEYGNLAKKVLTSFQKKFWNNDKGCLRDVLSGTVADEQIRCNQIWAVSVPFGMLTREQEKQVVDTVFEKLYTPYGLRSLSMEDKKFKPKYGGSHFERDMAYHQGTVWAFPLGGYYLAYLKVHDYSKEAADTVRGQLEVMEACLREGCVGQIAEIYDGENPTISQGCYAQAWSVSEILRVYNKLQISC</sequence>
<dbReference type="GO" id="GO:0004135">
    <property type="term" value="F:amylo-alpha-1,6-glucosidase activity"/>
    <property type="evidence" value="ECO:0007669"/>
    <property type="project" value="InterPro"/>
</dbReference>
<dbReference type="Gene3D" id="1.50.10.10">
    <property type="match status" value="1"/>
</dbReference>
<dbReference type="InterPro" id="IPR006451">
    <property type="entry name" value="Glycogen_debranch_arc"/>
</dbReference>
<protein>
    <submittedName>
        <fullName evidence="3">Amylo-alpha-1,6-glucosidase</fullName>
    </submittedName>
</protein>
<evidence type="ECO:0000259" key="1">
    <source>
        <dbReference type="Pfam" id="PF06202"/>
    </source>
</evidence>
<dbReference type="SUPFAM" id="SSF48208">
    <property type="entry name" value="Six-hairpin glycosidases"/>
    <property type="match status" value="1"/>
</dbReference>
<dbReference type="STRING" id="1450648.CLORY_30020"/>
<dbReference type="OrthoDB" id="9761875at2"/>
<evidence type="ECO:0000259" key="2">
    <source>
        <dbReference type="Pfam" id="PF12439"/>
    </source>
</evidence>
<dbReference type="InterPro" id="IPR010401">
    <property type="entry name" value="AGL/Gdb1"/>
</dbReference>
<dbReference type="GO" id="GO:0004134">
    <property type="term" value="F:4-alpha-glucanotransferase activity"/>
    <property type="evidence" value="ECO:0007669"/>
    <property type="project" value="InterPro"/>
</dbReference>
<feature type="domain" description="Glycogen debranching enzyme C-terminal" evidence="1">
    <location>
        <begin position="276"/>
        <end position="639"/>
    </location>
</feature>
<organism evidence="3 4">
    <name type="scientific">Clostridium oryzae</name>
    <dbReference type="NCBI Taxonomy" id="1450648"/>
    <lineage>
        <taxon>Bacteria</taxon>
        <taxon>Bacillati</taxon>
        <taxon>Bacillota</taxon>
        <taxon>Clostridia</taxon>
        <taxon>Eubacteriales</taxon>
        <taxon>Clostridiaceae</taxon>
        <taxon>Clostridium</taxon>
    </lineage>
</organism>
<proteinExistence type="predicted"/>
<feature type="domain" description="Glycogen debranching enzyme bacterial and archaeal type N-terminal" evidence="2">
    <location>
        <begin position="21"/>
        <end position="226"/>
    </location>
</feature>
<dbReference type="Proteomes" id="UP000190080">
    <property type="component" value="Unassembled WGS sequence"/>
</dbReference>
<dbReference type="Pfam" id="PF06202">
    <property type="entry name" value="GDE_C"/>
    <property type="match status" value="1"/>
</dbReference>
<dbReference type="FunFam" id="1.50.10.10:FF:000073">
    <property type="entry name" value="Glycogen debranching enzyme, hypothetical (TreX-like)"/>
    <property type="match status" value="1"/>
</dbReference>
<name>A0A1V4IJ51_9CLOT</name>
<dbReference type="RefSeq" id="WP_079425881.1">
    <property type="nucleotide sequence ID" value="NZ_MZGV01000036.1"/>
</dbReference>
<keyword evidence="4" id="KW-1185">Reference proteome</keyword>
<dbReference type="EMBL" id="MZGV01000036">
    <property type="protein sequence ID" value="OPJ60028.1"/>
    <property type="molecule type" value="Genomic_DNA"/>
</dbReference>
<dbReference type="PANTHER" id="PTHR10569">
    <property type="entry name" value="GLYCOGEN DEBRANCHING ENZYME"/>
    <property type="match status" value="1"/>
</dbReference>
<evidence type="ECO:0000313" key="4">
    <source>
        <dbReference type="Proteomes" id="UP000190080"/>
    </source>
</evidence>
<dbReference type="InterPro" id="IPR024742">
    <property type="entry name" value="Glycogen_debranch_N"/>
</dbReference>
<dbReference type="InterPro" id="IPR032790">
    <property type="entry name" value="GDE_C"/>
</dbReference>
<dbReference type="GO" id="GO:0005980">
    <property type="term" value="P:glycogen catabolic process"/>
    <property type="evidence" value="ECO:0007669"/>
    <property type="project" value="InterPro"/>
</dbReference>
<comment type="caution">
    <text evidence="3">The sequence shown here is derived from an EMBL/GenBank/DDBJ whole genome shotgun (WGS) entry which is preliminary data.</text>
</comment>
<evidence type="ECO:0000313" key="3">
    <source>
        <dbReference type="EMBL" id="OPJ60028.1"/>
    </source>
</evidence>
<dbReference type="InterPro" id="IPR012341">
    <property type="entry name" value="6hp_glycosidase-like_sf"/>
</dbReference>
<dbReference type="InterPro" id="IPR008928">
    <property type="entry name" value="6-hairpin_glycosidase_sf"/>
</dbReference>